<accession>A0AAW1U3N0</accession>
<name>A0AAW1U3N0_9CUCU</name>
<feature type="chain" id="PRO_5043576065" description="Cathepsin L" evidence="7">
    <location>
        <begin position="17"/>
        <end position="325"/>
    </location>
</feature>
<evidence type="ECO:0000256" key="3">
    <source>
        <dbReference type="ARBA" id="ARBA00022801"/>
    </source>
</evidence>
<feature type="domain" description="Cathepsin propeptide inhibitor" evidence="9">
    <location>
        <begin position="26"/>
        <end position="86"/>
    </location>
</feature>
<organism evidence="10 11">
    <name type="scientific">Henosepilachna vigintioctopunctata</name>
    <dbReference type="NCBI Taxonomy" id="420089"/>
    <lineage>
        <taxon>Eukaryota</taxon>
        <taxon>Metazoa</taxon>
        <taxon>Ecdysozoa</taxon>
        <taxon>Arthropoda</taxon>
        <taxon>Hexapoda</taxon>
        <taxon>Insecta</taxon>
        <taxon>Pterygota</taxon>
        <taxon>Neoptera</taxon>
        <taxon>Endopterygota</taxon>
        <taxon>Coleoptera</taxon>
        <taxon>Polyphaga</taxon>
        <taxon>Cucujiformia</taxon>
        <taxon>Coccinelloidea</taxon>
        <taxon>Coccinellidae</taxon>
        <taxon>Epilachninae</taxon>
        <taxon>Epilachnini</taxon>
        <taxon>Henosepilachna</taxon>
    </lineage>
</organism>
<dbReference type="Pfam" id="PF00112">
    <property type="entry name" value="Peptidase_C1"/>
    <property type="match status" value="1"/>
</dbReference>
<dbReference type="InterPro" id="IPR038765">
    <property type="entry name" value="Papain-like_cys_pep_sf"/>
</dbReference>
<proteinExistence type="inferred from homology"/>
<sequence length="325" mass="36387">MKVLAIIVSIFLYVQAFQEPQFLEEWNKFQVKYGKSYRSPHEARKRFVIFNDNMRNISAHNVLYERGESTYKKGMNQFTDWTEAELMQFLEKNSPKTPPKNSGKVFKKTEGIVLPESIDWREKGAVREVKNQGSCGSCWSFSTTGVLEGQFSIVKNEHVSFSEQNLVDCDPVSTGCSGGWPIDALAYVVENGIEKEADYPYEEHNGQCRSDPSKVVKISGYEQIPEGDEAALTEAVATKGPVSICLYAAMEFNAYKSGIFKMPSCFQDAFTHAVLVVGYGSENGEDYYIVKNSYGPDWGDGGYIKVARNYNNMCGLASRATIAVI</sequence>
<dbReference type="GO" id="GO:0006508">
    <property type="term" value="P:proteolysis"/>
    <property type="evidence" value="ECO:0007669"/>
    <property type="project" value="UniProtKB-KW"/>
</dbReference>
<dbReference type="Gene3D" id="3.90.70.10">
    <property type="entry name" value="Cysteine proteinases"/>
    <property type="match status" value="1"/>
</dbReference>
<keyword evidence="4" id="KW-0788">Thiol protease</keyword>
<dbReference type="SMART" id="SM00645">
    <property type="entry name" value="Pept_C1"/>
    <property type="match status" value="1"/>
</dbReference>
<dbReference type="InterPro" id="IPR039417">
    <property type="entry name" value="Peptidase_C1A_papain-like"/>
</dbReference>
<evidence type="ECO:0000256" key="6">
    <source>
        <dbReference type="ARBA" id="ARBA00023157"/>
    </source>
</evidence>
<gene>
    <name evidence="10" type="ORF">WA026_016832</name>
</gene>
<feature type="domain" description="Peptidase C1A papain C-terminal" evidence="8">
    <location>
        <begin position="114"/>
        <end position="324"/>
    </location>
</feature>
<evidence type="ECO:0008006" key="12">
    <source>
        <dbReference type="Google" id="ProtNLM"/>
    </source>
</evidence>
<dbReference type="InterPro" id="IPR000668">
    <property type="entry name" value="Peptidase_C1A_C"/>
</dbReference>
<keyword evidence="2" id="KW-0645">Protease</keyword>
<dbReference type="InterPro" id="IPR013201">
    <property type="entry name" value="Prot_inhib_I29"/>
</dbReference>
<keyword evidence="5" id="KW-0865">Zymogen</keyword>
<dbReference type="GO" id="GO:0008234">
    <property type="term" value="F:cysteine-type peptidase activity"/>
    <property type="evidence" value="ECO:0007669"/>
    <property type="project" value="UniProtKB-KW"/>
</dbReference>
<dbReference type="PROSITE" id="PS00139">
    <property type="entry name" value="THIOL_PROTEASE_CYS"/>
    <property type="match status" value="1"/>
</dbReference>
<dbReference type="AlphaFoldDB" id="A0AAW1U3N0"/>
<dbReference type="PANTHER" id="PTHR12411">
    <property type="entry name" value="CYSTEINE PROTEASE FAMILY C1-RELATED"/>
    <property type="match status" value="1"/>
</dbReference>
<evidence type="ECO:0000313" key="10">
    <source>
        <dbReference type="EMBL" id="KAK9877090.1"/>
    </source>
</evidence>
<dbReference type="Pfam" id="PF08246">
    <property type="entry name" value="Inhibitor_I29"/>
    <property type="match status" value="1"/>
</dbReference>
<comment type="caution">
    <text evidence="10">The sequence shown here is derived from an EMBL/GenBank/DDBJ whole genome shotgun (WGS) entry which is preliminary data.</text>
</comment>
<keyword evidence="6" id="KW-1015">Disulfide bond</keyword>
<evidence type="ECO:0000256" key="2">
    <source>
        <dbReference type="ARBA" id="ARBA00022670"/>
    </source>
</evidence>
<dbReference type="PRINTS" id="PR00705">
    <property type="entry name" value="PAPAIN"/>
</dbReference>
<evidence type="ECO:0000313" key="11">
    <source>
        <dbReference type="Proteomes" id="UP001431783"/>
    </source>
</evidence>
<keyword evidence="7" id="KW-0732">Signal</keyword>
<evidence type="ECO:0000256" key="4">
    <source>
        <dbReference type="ARBA" id="ARBA00022807"/>
    </source>
</evidence>
<dbReference type="EMBL" id="JARQZJ010000040">
    <property type="protein sequence ID" value="KAK9877090.1"/>
    <property type="molecule type" value="Genomic_DNA"/>
</dbReference>
<protein>
    <recommendedName>
        <fullName evidence="12">Cathepsin L</fullName>
    </recommendedName>
</protein>
<dbReference type="CDD" id="cd02248">
    <property type="entry name" value="Peptidase_C1A"/>
    <property type="match status" value="1"/>
</dbReference>
<reference evidence="10 11" key="1">
    <citation type="submission" date="2023-03" db="EMBL/GenBank/DDBJ databases">
        <title>Genome insight into feeding habits of ladybird beetles.</title>
        <authorList>
            <person name="Li H.-S."/>
            <person name="Huang Y.-H."/>
            <person name="Pang H."/>
        </authorList>
    </citation>
    <scope>NUCLEOTIDE SEQUENCE [LARGE SCALE GENOMIC DNA]</scope>
    <source>
        <strain evidence="10">SYSU_2023b</strain>
        <tissue evidence="10">Whole body</tissue>
    </source>
</reference>
<keyword evidence="3" id="KW-0378">Hydrolase</keyword>
<evidence type="ECO:0000256" key="7">
    <source>
        <dbReference type="SAM" id="SignalP"/>
    </source>
</evidence>
<dbReference type="SUPFAM" id="SSF54001">
    <property type="entry name" value="Cysteine proteinases"/>
    <property type="match status" value="1"/>
</dbReference>
<feature type="signal peptide" evidence="7">
    <location>
        <begin position="1"/>
        <end position="16"/>
    </location>
</feature>
<comment type="similarity">
    <text evidence="1">Belongs to the peptidase C1 family.</text>
</comment>
<keyword evidence="11" id="KW-1185">Reference proteome</keyword>
<evidence type="ECO:0000259" key="8">
    <source>
        <dbReference type="SMART" id="SM00645"/>
    </source>
</evidence>
<evidence type="ECO:0000256" key="5">
    <source>
        <dbReference type="ARBA" id="ARBA00023145"/>
    </source>
</evidence>
<dbReference type="InterPro" id="IPR013128">
    <property type="entry name" value="Peptidase_C1A"/>
</dbReference>
<evidence type="ECO:0000256" key="1">
    <source>
        <dbReference type="ARBA" id="ARBA00008455"/>
    </source>
</evidence>
<dbReference type="Proteomes" id="UP001431783">
    <property type="component" value="Unassembled WGS sequence"/>
</dbReference>
<evidence type="ECO:0000259" key="9">
    <source>
        <dbReference type="SMART" id="SM00848"/>
    </source>
</evidence>
<dbReference type="InterPro" id="IPR000169">
    <property type="entry name" value="Pept_cys_AS"/>
</dbReference>
<dbReference type="SMART" id="SM00848">
    <property type="entry name" value="Inhibitor_I29"/>
    <property type="match status" value="1"/>
</dbReference>
<dbReference type="FunFam" id="3.90.70.10:FF:000006">
    <property type="entry name" value="Cathepsin S"/>
    <property type="match status" value="1"/>
</dbReference>